<evidence type="ECO:0000313" key="2">
    <source>
        <dbReference type="EMBL" id="KAK7492047.1"/>
    </source>
</evidence>
<keyword evidence="3" id="KW-1185">Reference proteome</keyword>
<accession>A0ABD0KXV0</accession>
<sequence length="323" mass="35873">TTHPPSTDIVTNVMSSLRDKRAASSPQESDEKRVHMSTEMFYESETTILSPDNPDFMSSTLIDDTSQSGSTGAMATHLIAHPPPSLKDDIKAVFYDPEVLDLLSKALAAQVTSAVRKEIVDLKQEILGLKEQVQEKDRQILQLTDRLDEQEQYSRRNSVWIATIPESTGENTDEIVMKVAESIGVTLDRRDIDRSHRVGKKTSPTDTSARPILVKFSTYRAKEAVMKARRGLAKVDATSVFPAVDWPTLSKAASSNGQPALAHRIYVNEDLTSARADLAAKARALKKKGKVEDTWVRDGLVFLKRNSTVHRLTTLRELAPFCI</sequence>
<keyword evidence="1" id="KW-0175">Coiled coil</keyword>
<organism evidence="2 3">
    <name type="scientific">Batillaria attramentaria</name>
    <dbReference type="NCBI Taxonomy" id="370345"/>
    <lineage>
        <taxon>Eukaryota</taxon>
        <taxon>Metazoa</taxon>
        <taxon>Spiralia</taxon>
        <taxon>Lophotrochozoa</taxon>
        <taxon>Mollusca</taxon>
        <taxon>Gastropoda</taxon>
        <taxon>Caenogastropoda</taxon>
        <taxon>Sorbeoconcha</taxon>
        <taxon>Cerithioidea</taxon>
        <taxon>Batillariidae</taxon>
        <taxon>Batillaria</taxon>
    </lineage>
</organism>
<feature type="coiled-coil region" evidence="1">
    <location>
        <begin position="112"/>
        <end position="153"/>
    </location>
</feature>
<gene>
    <name evidence="2" type="ORF">BaRGS_00016711</name>
</gene>
<proteinExistence type="predicted"/>
<dbReference type="Proteomes" id="UP001519460">
    <property type="component" value="Unassembled WGS sequence"/>
</dbReference>
<dbReference type="PANTHER" id="PTHR11505">
    <property type="entry name" value="L1 TRANSPOSABLE ELEMENT-RELATED"/>
    <property type="match status" value="1"/>
</dbReference>
<dbReference type="EMBL" id="JACVVK020000107">
    <property type="protein sequence ID" value="KAK7492047.1"/>
    <property type="molecule type" value="Genomic_DNA"/>
</dbReference>
<feature type="non-terminal residue" evidence="2">
    <location>
        <position position="1"/>
    </location>
</feature>
<dbReference type="AlphaFoldDB" id="A0ABD0KXV0"/>
<evidence type="ECO:0000313" key="3">
    <source>
        <dbReference type="Proteomes" id="UP001519460"/>
    </source>
</evidence>
<comment type="caution">
    <text evidence="2">The sequence shown here is derived from an EMBL/GenBank/DDBJ whole genome shotgun (WGS) entry which is preliminary data.</text>
</comment>
<dbReference type="Gene3D" id="3.30.70.1820">
    <property type="entry name" value="L1 transposable element, RRM domain"/>
    <property type="match status" value="1"/>
</dbReference>
<evidence type="ECO:0000256" key="1">
    <source>
        <dbReference type="SAM" id="Coils"/>
    </source>
</evidence>
<reference evidence="2 3" key="1">
    <citation type="journal article" date="2023" name="Sci. Data">
        <title>Genome assembly of the Korean intertidal mud-creeper Batillaria attramentaria.</title>
        <authorList>
            <person name="Patra A.K."/>
            <person name="Ho P.T."/>
            <person name="Jun S."/>
            <person name="Lee S.J."/>
            <person name="Kim Y."/>
            <person name="Won Y.J."/>
        </authorList>
    </citation>
    <scope>NUCLEOTIDE SEQUENCE [LARGE SCALE GENOMIC DNA]</scope>
    <source>
        <strain evidence="2">Wonlab-2016</strain>
    </source>
</reference>
<name>A0ABD0KXV0_9CAEN</name>
<protein>
    <submittedName>
        <fullName evidence="2">Uncharacterized protein</fullName>
    </submittedName>
</protein>
<dbReference type="InterPro" id="IPR004244">
    <property type="entry name" value="Transposase_22"/>
</dbReference>